<reference evidence="2 3" key="1">
    <citation type="submission" date="2011-02" db="EMBL/GenBank/DDBJ databases">
        <title>The Genome Sequence of Sphaeroforma arctica JP610.</title>
        <authorList>
            <consortium name="The Broad Institute Genome Sequencing Platform"/>
            <person name="Russ C."/>
            <person name="Cuomo C."/>
            <person name="Young S.K."/>
            <person name="Zeng Q."/>
            <person name="Gargeya S."/>
            <person name="Alvarado L."/>
            <person name="Berlin A."/>
            <person name="Chapman S.B."/>
            <person name="Chen Z."/>
            <person name="Freedman E."/>
            <person name="Gellesch M."/>
            <person name="Goldberg J."/>
            <person name="Griggs A."/>
            <person name="Gujja S."/>
            <person name="Heilman E."/>
            <person name="Heiman D."/>
            <person name="Howarth C."/>
            <person name="Mehta T."/>
            <person name="Neiman D."/>
            <person name="Pearson M."/>
            <person name="Roberts A."/>
            <person name="Saif S."/>
            <person name="Shea T."/>
            <person name="Shenoy N."/>
            <person name="Sisk P."/>
            <person name="Stolte C."/>
            <person name="Sykes S."/>
            <person name="White J."/>
            <person name="Yandava C."/>
            <person name="Burger G."/>
            <person name="Gray M.W."/>
            <person name="Holland P.W.H."/>
            <person name="King N."/>
            <person name="Lang F.B.F."/>
            <person name="Roger A.J."/>
            <person name="Ruiz-Trillo I."/>
            <person name="Haas B."/>
            <person name="Nusbaum C."/>
            <person name="Birren B."/>
        </authorList>
    </citation>
    <scope>NUCLEOTIDE SEQUENCE [LARGE SCALE GENOMIC DNA]</scope>
    <source>
        <strain evidence="2 3">JP610</strain>
    </source>
</reference>
<protein>
    <submittedName>
        <fullName evidence="2">Uncharacterized protein</fullName>
    </submittedName>
</protein>
<dbReference type="Proteomes" id="UP000054560">
    <property type="component" value="Unassembled WGS sequence"/>
</dbReference>
<name>A0A0L0G4U9_9EUKA</name>
<sequence length="100" mass="11095">MQSIDSTMSQTQEEMYRSTVDIRGPEVDPKVLMDTLTFYSGYRGYCVAGIRRSRKAVGGYSVKVQRRSAILVSADEYGVVILSNDDGNALGLGLLYICRM</sequence>
<proteinExistence type="predicted"/>
<evidence type="ECO:0000313" key="2">
    <source>
        <dbReference type="EMBL" id="KNC83949.1"/>
    </source>
</evidence>
<dbReference type="GeneID" id="25904317"/>
<dbReference type="EMBL" id="KQ241798">
    <property type="protein sequence ID" value="KNC83949.1"/>
    <property type="molecule type" value="Genomic_DNA"/>
</dbReference>
<dbReference type="AlphaFoldDB" id="A0A0L0G4U9"/>
<feature type="compositionally biased region" description="Polar residues" evidence="1">
    <location>
        <begin position="1"/>
        <end position="13"/>
    </location>
</feature>
<dbReference type="RefSeq" id="XP_014157851.1">
    <property type="nucleotide sequence ID" value="XM_014302376.1"/>
</dbReference>
<evidence type="ECO:0000313" key="3">
    <source>
        <dbReference type="Proteomes" id="UP000054560"/>
    </source>
</evidence>
<evidence type="ECO:0000256" key="1">
    <source>
        <dbReference type="SAM" id="MobiDB-lite"/>
    </source>
</evidence>
<feature type="region of interest" description="Disordered" evidence="1">
    <location>
        <begin position="1"/>
        <end position="20"/>
    </location>
</feature>
<accession>A0A0L0G4U9</accession>
<gene>
    <name evidence="2" type="ORF">SARC_03813</name>
</gene>
<keyword evidence="3" id="KW-1185">Reference proteome</keyword>
<organism evidence="2 3">
    <name type="scientific">Sphaeroforma arctica JP610</name>
    <dbReference type="NCBI Taxonomy" id="667725"/>
    <lineage>
        <taxon>Eukaryota</taxon>
        <taxon>Ichthyosporea</taxon>
        <taxon>Ichthyophonida</taxon>
        <taxon>Sphaeroforma</taxon>
    </lineage>
</organism>